<organism evidence="3 4">
    <name type="scientific">Litorilituus lipolyticus</name>
    <dbReference type="NCBI Taxonomy" id="2491017"/>
    <lineage>
        <taxon>Bacteria</taxon>
        <taxon>Pseudomonadati</taxon>
        <taxon>Pseudomonadota</taxon>
        <taxon>Gammaproteobacteria</taxon>
        <taxon>Alteromonadales</taxon>
        <taxon>Colwelliaceae</taxon>
        <taxon>Litorilituus</taxon>
    </lineage>
</organism>
<keyword evidence="2" id="KW-0472">Membrane</keyword>
<comment type="caution">
    <text evidence="3">The sequence shown here is derived from an EMBL/GenBank/DDBJ whole genome shotgun (WGS) entry which is preliminary data.</text>
</comment>
<feature type="transmembrane region" description="Helical" evidence="2">
    <location>
        <begin position="6"/>
        <end position="26"/>
    </location>
</feature>
<accession>A0A502L4K2</accession>
<evidence type="ECO:0000256" key="1">
    <source>
        <dbReference type="SAM" id="Coils"/>
    </source>
</evidence>
<evidence type="ECO:0000313" key="4">
    <source>
        <dbReference type="Proteomes" id="UP000315303"/>
    </source>
</evidence>
<keyword evidence="4" id="KW-1185">Reference proteome</keyword>
<evidence type="ECO:0000313" key="3">
    <source>
        <dbReference type="EMBL" id="TPH17191.1"/>
    </source>
</evidence>
<sequence>MSLLAVPIIAVCGLLVSLLVVIYCVFTFKKQNKSVKLLHAQQQANDLMVNELQGVVNTLQLQVNNVVSKSEHDLLETTQVSKQLEHRIKTIQAQLQSYQQQIQQLQEGEGHDKFYARAFKLAEKGADIEEIMAECELPRAEAEMLLSVYLQRNSTI</sequence>
<reference evidence="3 4" key="1">
    <citation type="submission" date="2019-01" db="EMBL/GenBank/DDBJ databases">
        <title>Litorilituus lipolytica sp. nov., isolated from intertidal sand of the Yellow Sea in China.</title>
        <authorList>
            <person name="Liu A."/>
        </authorList>
    </citation>
    <scope>NUCLEOTIDE SEQUENCE [LARGE SCALE GENOMIC DNA]</scope>
    <source>
        <strain evidence="3 4">RZ04</strain>
    </source>
</reference>
<protein>
    <submittedName>
        <fullName evidence="3">DUF2802 domain-containing protein</fullName>
    </submittedName>
</protein>
<dbReference type="InterPro" id="IPR021244">
    <property type="entry name" value="DUF2802"/>
</dbReference>
<keyword evidence="1" id="KW-0175">Coiled coil</keyword>
<keyword evidence="2" id="KW-0812">Transmembrane</keyword>
<dbReference type="AlphaFoldDB" id="A0A502L4K2"/>
<name>A0A502L4K2_9GAMM</name>
<dbReference type="Pfam" id="PF10975">
    <property type="entry name" value="DUF2802"/>
    <property type="match status" value="1"/>
</dbReference>
<dbReference type="OrthoDB" id="5600183at2"/>
<gene>
    <name evidence="3" type="ORF">EPA86_05805</name>
</gene>
<dbReference type="RefSeq" id="WP_140602471.1">
    <property type="nucleotide sequence ID" value="NZ_SAWY01000009.1"/>
</dbReference>
<proteinExistence type="predicted"/>
<dbReference type="EMBL" id="SAWY01000009">
    <property type="protein sequence ID" value="TPH17191.1"/>
    <property type="molecule type" value="Genomic_DNA"/>
</dbReference>
<feature type="coiled-coil region" evidence="1">
    <location>
        <begin position="81"/>
        <end position="108"/>
    </location>
</feature>
<dbReference type="Proteomes" id="UP000315303">
    <property type="component" value="Unassembled WGS sequence"/>
</dbReference>
<keyword evidence="2" id="KW-1133">Transmembrane helix</keyword>
<evidence type="ECO:0000256" key="2">
    <source>
        <dbReference type="SAM" id="Phobius"/>
    </source>
</evidence>